<dbReference type="Proteomes" id="UP000715965">
    <property type="component" value="Unassembled WGS sequence"/>
</dbReference>
<organism evidence="1 2">
    <name type="scientific">Ramlibacter aquaticus</name>
    <dbReference type="NCBI Taxonomy" id="2780094"/>
    <lineage>
        <taxon>Bacteria</taxon>
        <taxon>Pseudomonadati</taxon>
        <taxon>Pseudomonadota</taxon>
        <taxon>Betaproteobacteria</taxon>
        <taxon>Burkholderiales</taxon>
        <taxon>Comamonadaceae</taxon>
        <taxon>Ramlibacter</taxon>
    </lineage>
</organism>
<reference evidence="1 2" key="1">
    <citation type="submission" date="2020-10" db="EMBL/GenBank/DDBJ databases">
        <title>Draft genome of Ramlibacter aquaticus LMG 30558.</title>
        <authorList>
            <person name="Props R."/>
        </authorList>
    </citation>
    <scope>NUCLEOTIDE SEQUENCE [LARGE SCALE GENOMIC DNA]</scope>
    <source>
        <strain evidence="1 2">LMG 30558</strain>
    </source>
</reference>
<name>A0ABR9SKF3_9BURK</name>
<dbReference type="EMBL" id="JADDOJ010000146">
    <property type="protein sequence ID" value="MBE7942807.1"/>
    <property type="molecule type" value="Genomic_DNA"/>
</dbReference>
<keyword evidence="2" id="KW-1185">Reference proteome</keyword>
<evidence type="ECO:0008006" key="3">
    <source>
        <dbReference type="Google" id="ProtNLM"/>
    </source>
</evidence>
<protein>
    <recommendedName>
        <fullName evidence="3">STAS/SEC14 domain-containing protein</fullName>
    </recommendedName>
</protein>
<sequence>MAHAAQVLAHADPVIVAGPGFVRITPPVDMALREMLARIEGLGHWIRGLPSPGVLIDMREHTHVGPTENVLLGHHCGQHLRGARVAVLVPCRDGQGQQAARRLGLDMRSFEDEDWALDWLRGEG</sequence>
<comment type="caution">
    <text evidence="1">The sequence shown here is derived from an EMBL/GenBank/DDBJ whole genome shotgun (WGS) entry which is preliminary data.</text>
</comment>
<evidence type="ECO:0000313" key="1">
    <source>
        <dbReference type="EMBL" id="MBE7942807.1"/>
    </source>
</evidence>
<gene>
    <name evidence="1" type="ORF">IM725_19745</name>
</gene>
<dbReference type="RefSeq" id="WP_193782352.1">
    <property type="nucleotide sequence ID" value="NZ_JADDOJ010000146.1"/>
</dbReference>
<accession>A0ABR9SKF3</accession>
<evidence type="ECO:0000313" key="2">
    <source>
        <dbReference type="Proteomes" id="UP000715965"/>
    </source>
</evidence>
<proteinExistence type="predicted"/>